<keyword evidence="4" id="KW-1185">Reference proteome</keyword>
<evidence type="ECO:0000313" key="3">
    <source>
        <dbReference type="EMBL" id="KAK4033273.1"/>
    </source>
</evidence>
<gene>
    <name evidence="3" type="ORF">C8A01DRAFT_50117</name>
</gene>
<organism evidence="3 4">
    <name type="scientific">Parachaetomium inaequale</name>
    <dbReference type="NCBI Taxonomy" id="2588326"/>
    <lineage>
        <taxon>Eukaryota</taxon>
        <taxon>Fungi</taxon>
        <taxon>Dikarya</taxon>
        <taxon>Ascomycota</taxon>
        <taxon>Pezizomycotina</taxon>
        <taxon>Sordariomycetes</taxon>
        <taxon>Sordariomycetidae</taxon>
        <taxon>Sordariales</taxon>
        <taxon>Chaetomiaceae</taxon>
        <taxon>Parachaetomium</taxon>
    </lineage>
</organism>
<reference evidence="4" key="1">
    <citation type="journal article" date="2023" name="Mol. Phylogenet. Evol.">
        <title>Genome-scale phylogeny and comparative genomics of the fungal order Sordariales.</title>
        <authorList>
            <person name="Hensen N."/>
            <person name="Bonometti L."/>
            <person name="Westerberg I."/>
            <person name="Brannstrom I.O."/>
            <person name="Guillou S."/>
            <person name="Cros-Aarteil S."/>
            <person name="Calhoun S."/>
            <person name="Haridas S."/>
            <person name="Kuo A."/>
            <person name="Mondo S."/>
            <person name="Pangilinan J."/>
            <person name="Riley R."/>
            <person name="LaButti K."/>
            <person name="Andreopoulos B."/>
            <person name="Lipzen A."/>
            <person name="Chen C."/>
            <person name="Yan M."/>
            <person name="Daum C."/>
            <person name="Ng V."/>
            <person name="Clum A."/>
            <person name="Steindorff A."/>
            <person name="Ohm R.A."/>
            <person name="Martin F."/>
            <person name="Silar P."/>
            <person name="Natvig D.O."/>
            <person name="Lalanne C."/>
            <person name="Gautier V."/>
            <person name="Ament-Velasquez S.L."/>
            <person name="Kruys A."/>
            <person name="Hutchinson M.I."/>
            <person name="Powell A.J."/>
            <person name="Barry K."/>
            <person name="Miller A.N."/>
            <person name="Grigoriev I.V."/>
            <person name="Debuchy R."/>
            <person name="Gladieux P."/>
            <person name="Hiltunen Thoren M."/>
            <person name="Johannesson H."/>
        </authorList>
    </citation>
    <scope>NUCLEOTIDE SEQUENCE [LARGE SCALE GENOMIC DNA]</scope>
    <source>
        <strain evidence="4">CBS 284.82</strain>
    </source>
</reference>
<feature type="signal peptide" evidence="1">
    <location>
        <begin position="1"/>
        <end position="22"/>
    </location>
</feature>
<dbReference type="AlphaFoldDB" id="A0AAN6P7P2"/>
<dbReference type="Proteomes" id="UP001303115">
    <property type="component" value="Unassembled WGS sequence"/>
</dbReference>
<dbReference type="EMBL" id="MU854541">
    <property type="protein sequence ID" value="KAK4033273.1"/>
    <property type="molecule type" value="Genomic_DNA"/>
</dbReference>
<feature type="chain" id="PRO_5043050502" evidence="1">
    <location>
        <begin position="23"/>
        <end position="411"/>
    </location>
</feature>
<dbReference type="InterPro" id="IPR001214">
    <property type="entry name" value="SET_dom"/>
</dbReference>
<protein>
    <submittedName>
        <fullName evidence="3">SET domain-protein 5</fullName>
    </submittedName>
</protein>
<keyword evidence="1" id="KW-0732">Signal</keyword>
<name>A0AAN6P7P2_9PEZI</name>
<evidence type="ECO:0000313" key="4">
    <source>
        <dbReference type="Proteomes" id="UP001303115"/>
    </source>
</evidence>
<evidence type="ECO:0000259" key="2">
    <source>
        <dbReference type="PROSITE" id="PS50280"/>
    </source>
</evidence>
<dbReference type="PANTHER" id="PTHR47332">
    <property type="entry name" value="SET DOMAIN-CONTAINING PROTEIN 5"/>
    <property type="match status" value="1"/>
</dbReference>
<dbReference type="Pfam" id="PF00856">
    <property type="entry name" value="SET"/>
    <property type="match status" value="1"/>
</dbReference>
<dbReference type="Gene3D" id="2.170.270.10">
    <property type="entry name" value="SET domain"/>
    <property type="match status" value="1"/>
</dbReference>
<dbReference type="PROSITE" id="PS50280">
    <property type="entry name" value="SET"/>
    <property type="match status" value="1"/>
</dbReference>
<dbReference type="CDD" id="cd20071">
    <property type="entry name" value="SET_SMYD"/>
    <property type="match status" value="1"/>
</dbReference>
<comment type="caution">
    <text evidence="3">The sequence shown here is derived from an EMBL/GenBank/DDBJ whole genome shotgun (WGS) entry which is preliminary data.</text>
</comment>
<dbReference type="InterPro" id="IPR046341">
    <property type="entry name" value="SET_dom_sf"/>
</dbReference>
<feature type="domain" description="SET" evidence="2">
    <location>
        <begin position="123"/>
        <end position="271"/>
    </location>
</feature>
<evidence type="ECO:0000256" key="1">
    <source>
        <dbReference type="SAM" id="SignalP"/>
    </source>
</evidence>
<dbReference type="SUPFAM" id="SSF82199">
    <property type="entry name" value="SET domain"/>
    <property type="match status" value="1"/>
</dbReference>
<sequence length="411" mass="45667">MLIRASLSRHSFLSLLPFVTTAVQTQCRWNPTLLSLRPTASCPLPVDDGTPAPLMASRGVPWTHPPHCVIANFAGPTANGIAVIASPETAADVVAAVKDPLPAWSSRRHLARHGRLRTETSDLPYAVTPIPRKGLGVIATKRINQFETIITSFPAMVADNKFFPSKQDHGPVEGAQLFQKALDQLPDKERFLNLARSKGEHVHVVEDVVRINAFGITVDGREIKGLYPEIARLNHACGATAYNRFTKKDLDMSAIDTRDIEPGEEITISYIPLGMPTAYRTRALSKWGFTCTRDLCSAASETRGASDQRRERLLEVYYTIQDESTSYNTLVELTHELIELVQVERLLGKLGGYYQALMQIYYGIGDPDTARKYGHASLKFANIFSDTDGGFCTGLKRDLERIDREVQKRTR</sequence>
<proteinExistence type="predicted"/>
<dbReference type="PANTHER" id="PTHR47332:SF6">
    <property type="entry name" value="SET DOMAIN-CONTAINING PROTEIN"/>
    <property type="match status" value="1"/>
</dbReference>
<accession>A0AAN6P7P2</accession>
<dbReference type="SMART" id="SM00317">
    <property type="entry name" value="SET"/>
    <property type="match status" value="1"/>
</dbReference>
<dbReference type="InterPro" id="IPR053185">
    <property type="entry name" value="SET_domain_protein"/>
</dbReference>